<feature type="compositionally biased region" description="Polar residues" evidence="2">
    <location>
        <begin position="2728"/>
        <end position="2740"/>
    </location>
</feature>
<dbReference type="GeneID" id="106166509"/>
<keyword evidence="5" id="KW-1185">Reference proteome</keyword>
<evidence type="ECO:0000313" key="6">
    <source>
        <dbReference type="RefSeq" id="XP_013400547.1"/>
    </source>
</evidence>
<feature type="region of interest" description="Disordered" evidence="2">
    <location>
        <begin position="2757"/>
        <end position="2787"/>
    </location>
</feature>
<dbReference type="Proteomes" id="UP000085678">
    <property type="component" value="Unplaced"/>
</dbReference>
<dbReference type="Gene3D" id="2.10.25.10">
    <property type="entry name" value="Laminin"/>
    <property type="match status" value="1"/>
</dbReference>
<name>A0A1S3IQQ7_LINAN</name>
<keyword evidence="1" id="KW-0245">EGF-like domain</keyword>
<dbReference type="RefSeq" id="XP_013400547.1">
    <property type="nucleotide sequence ID" value="XM_013545093.1"/>
</dbReference>
<dbReference type="CDD" id="cd00054">
    <property type="entry name" value="EGF_CA"/>
    <property type="match status" value="1"/>
</dbReference>
<dbReference type="InterPro" id="IPR000742">
    <property type="entry name" value="EGF"/>
</dbReference>
<dbReference type="InterPro" id="IPR036116">
    <property type="entry name" value="FN3_sf"/>
</dbReference>
<evidence type="ECO:0000256" key="3">
    <source>
        <dbReference type="SAM" id="Phobius"/>
    </source>
</evidence>
<evidence type="ECO:0000256" key="1">
    <source>
        <dbReference type="PROSITE-ProRule" id="PRU00076"/>
    </source>
</evidence>
<dbReference type="PANTHER" id="PTHR16897">
    <property type="entry name" value="OS10G0105400 PROTEIN"/>
    <property type="match status" value="1"/>
</dbReference>
<feature type="region of interest" description="Disordered" evidence="2">
    <location>
        <begin position="2722"/>
        <end position="2744"/>
    </location>
</feature>
<protein>
    <submittedName>
        <fullName evidence="6">Uncharacterized protein LOC106166509</fullName>
    </submittedName>
</protein>
<dbReference type="OrthoDB" id="6153184at2759"/>
<sequence>MPANLTHNSTYYTTLTALNHGLNPKSINRTSDGILIDLTTPVAGWAVDGLNLNQNIDFSAETATVSSAWDGFYDPESGIDHYEVIVIVNNEEVDFATLKKDQHFEEHTFSLEHGDTVKTIVRGKNGAGQMSAVTTDGYFVDLTPPVLNFISQSEEGLLYQSSDSYIYARWQYDDQESGILEYRVTVFQSYHGQKQRFWPYDQRDKSYTMEDGEKQFIFNKSSLKLDNGAKYSLHVTAINRALLSANYETKGVTVDTTPPVIKDVHVGLFEEEEELDELNRVLHVDSNGIEVSWVGHDGESGIVKYMVGIGVNPGDVSVTGTFIDFGSTRHGYVKARLNATASSGYTYYVTVIAFNGAGLESHPKSSRPIFVLKDNVPGIVFDGRQFLQDANSQRDTSSIACSFVGFESEACGITAYEWAIGSEPGFSDIRDYSSIGIVMANESAGFAQTNLDLPDGQTIYTAVRARTGHKCHEDFIVSVSDGIVTDASAPDISFQQIVEGIPQVPRRVLYTASSEKIVPMWNFSDTGSGVAGVTWTAGTLPGLSDRVPVTYAMTTGVSTGAITVNHGETIFVSLTATDNAGNQQIVTSPAVLIDTTPPVIQNFRCTDILSPLQTTIYCNWTPIDDTESDLKRVQIAVGLDYFKDDLAQFSDLGIYKSNWMFVLDSSNVVYNLTRVFVTLKTENVVNLTSVSVAKIILDSTPPLTGYVHITTSSAPKDTVASHPKCQVSETYVDVLWDQFLDPESGIERYEVAVGSYFQGTDIIGFKDVGLRTSTFIDGLALPSGGTVYASVRGFNKGGLYAIAVSAGVVVSPHPHLTVMDGNGNIDIDFQTELTTVLAQWDYQDPCPLQEVLWSVVRVDGVVIKPPSLVPSSDQFLIIDGVDLENDKTYYSVVTVVDAINRTQTARSDGFTVNIEPPFPGYVADGLGEDINYQRSTTKLSANWGSFGDLSSNDPSQIIEHYEVAVGNDRRYSLSRANVHGFVNVGIATNHTFNGLNLTAKSITYYVTVRAYSEAGSMAEASSNGIKVGFEAFIKPGFVFSKSSQSSTEELHAYWEGFSSDLPILDYQVGVSSNANFVASLSNNTIVCENVYSQDGATFDVTMKSVGVDMSVKLSDLSLRHGTMYFVVVKATDAAGNCGIATSPPILIDTTPPLPGKIVVGLKGTDAMYTVSTETLIATWPGFRDTETHIAMYEVSLFQRSTCSSKHLNKSELALMQGPVEVKNDTSIEFTRVQLLPRVPYYIKLTAYNEARLQITQWSDPVFVDETPPFPGDVKHGSDWKTSSLYQASTTTLQGMIGIAHDAATALCPSSKRIHFTNLVPNGMHALKTSPQTSDSPQTYYQTANVQTKSDQLVLITGHDEYSFHLELAGVKSELSPDVLGNFSFFLQAAEGETIITSVTLSKGDNDEIFAFEEPVIVNPPSSEMFQNASIEFHSDSSQPDMNNGTEKNITEIHQNTNASVLSNITTNGLKFTDQNVTDKNNSAEIRTNNHKAIFSNITVNVSEHVVNNKTDKNNSTDLSSNNDTVNYNITSNGLDHVVNNEADKKNSTELSFNNNTIYYNITSEGSEQAVNNGTDKNNTKEIHPNNKNAIHLDITSNRSENTSGNGTDIINSSEIHENTEIALQRNITNNGSNVISQVSYAPGIGLHIVGHAYGAKKKWFCLFWCTNEEGRKSEWVELPFDPTTKAATYTIQIEKEEYPTRTSWSAKLHINSGLKAVLYNIIKPNGYLKIRTWSINDFVPEVPDAFHPFKTQATLNYFEIPRPTNKPCHLGRTFYDFESKLNALWVGVGSSDNLVADVIPLHLYKHFCSPCQYQCDMTCSTDCPHSSFELTEIRLNNLTLDSKRRYVKDVMNTDSDKPNAATYFMIIKTVNHAGLGTTVSSKGITIDTTPPRCTLIQCLDPSYSMEEPVEYAGTNESIGAYWDCEEDVSDIITYDVAVGTHHGQQDIIPFHSVGLKDKLVLSNFTQPLQQLHTYYISVRANNAAGQSTIVTCHVTIDSKQPDVAGIKETVKPPGVTQLPDMPDVYLTINQHGAGLEWARGSDTLAFYEWQIGSADGDSDIFPLSKIGVTNSTKIAISDGKLVMDNVDASMSISAMANHSASDKSTEDLRQESFFSMEPGRCLYQSLIATSKAHKSSSVANITSCIKRPKDSLSVLNQERVNLVLSKEVSVTKETSDNALQLGSNNQAVAEGDVNVYVKGENGGVLAGLLSVDDVQVHYGSAASSTFSSYIQDPVNTNNEVSRTLFKRFRGTTDTSFFVSPVGHAVLTDNLEVEASFKPDSVQQGLEPVLIYWNTETRRWHQVNEDCDIDQRVSYSKNTISARVCSLNQPGRTARRKRSTGTEIAPTQFAVVIMSPGIENNPPKLVTTELYLMEDQKDFQKQLEFSDSENDQVYFEVVRPPRHGYANISAEGLLMYIPEKDFNGLDTVTVKMKEVPPSVKNFRPYVVTSEVKLHVNATNDPAVVSFLNLGHNSATQFLVSTTYNIAVEGKTDLKHVGDLILTDPDKNEQLQFIINHPMAENYTLVMQDINKNAPEEQVFQTLGTLGSVKVRKVYINSSRHFHGEVAFNVTGKDGRKRSPYAPLVSFHIFVLANPCEYGQCVGLGQDANCTSFDRASSFDGYECVCDAGYSGERCETEMEKGTKCRCPTFYDCIDEEDHYYCVLSPWKLPVTCVFLLLAAVLLLAGGYRLSKKWTSKVKVIPVRENPTADTIELNEVMRWQDETDKSISPVETNTDMPSQLQEPDRHAVYIVPGEVQDLETEEEPEEDQDNTDNCSTALGPSEDAQTENGVLQSFEPTATLSGVEPKDEIRTSGMAMLTSLMAPVGAIPRPELKMIHVKPAPKPGPKQPKERFSRFDLRPKRKQKNESTA</sequence>
<keyword evidence="3" id="KW-1133">Transmembrane helix</keyword>
<reference evidence="6" key="1">
    <citation type="submission" date="2025-08" db="UniProtKB">
        <authorList>
            <consortium name="RefSeq"/>
        </authorList>
    </citation>
    <scope>IDENTIFICATION</scope>
    <source>
        <tissue evidence="6">Gonads</tissue>
    </source>
</reference>
<proteinExistence type="predicted"/>
<dbReference type="KEGG" id="lak:106166509"/>
<evidence type="ECO:0000313" key="5">
    <source>
        <dbReference type="Proteomes" id="UP000085678"/>
    </source>
</evidence>
<keyword evidence="3" id="KW-0812">Transmembrane</keyword>
<feature type="region of interest" description="Disordered" evidence="2">
    <location>
        <begin position="2831"/>
        <end position="2868"/>
    </location>
</feature>
<dbReference type="PROSITE" id="PS01186">
    <property type="entry name" value="EGF_2"/>
    <property type="match status" value="1"/>
</dbReference>
<evidence type="ECO:0000259" key="4">
    <source>
        <dbReference type="PROSITE" id="PS50026"/>
    </source>
</evidence>
<dbReference type="SUPFAM" id="SSF49265">
    <property type="entry name" value="Fibronectin type III"/>
    <property type="match status" value="2"/>
</dbReference>
<keyword evidence="1" id="KW-1015">Disulfide bond</keyword>
<accession>A0A1S3IQQ7</accession>
<feature type="compositionally biased region" description="Basic and acidic residues" evidence="2">
    <location>
        <begin position="2846"/>
        <end position="2857"/>
    </location>
</feature>
<feature type="domain" description="EGF-like" evidence="4">
    <location>
        <begin position="2590"/>
        <end position="2634"/>
    </location>
</feature>
<dbReference type="InParanoid" id="A0A1S3IQQ7"/>
<dbReference type="STRING" id="7574.A0A1S3IQQ7"/>
<dbReference type="PANTHER" id="PTHR16897:SF2">
    <property type="entry name" value="OS03G0226600 PROTEIN"/>
    <property type="match status" value="1"/>
</dbReference>
<organism evidence="5 6">
    <name type="scientific">Lingula anatina</name>
    <name type="common">Brachiopod</name>
    <name type="synonym">Lingula unguis</name>
    <dbReference type="NCBI Taxonomy" id="7574"/>
    <lineage>
        <taxon>Eukaryota</taxon>
        <taxon>Metazoa</taxon>
        <taxon>Spiralia</taxon>
        <taxon>Lophotrochozoa</taxon>
        <taxon>Brachiopoda</taxon>
        <taxon>Linguliformea</taxon>
        <taxon>Lingulata</taxon>
        <taxon>Lingulida</taxon>
        <taxon>Linguloidea</taxon>
        <taxon>Lingulidae</taxon>
        <taxon>Lingula</taxon>
    </lineage>
</organism>
<keyword evidence="3" id="KW-0472">Membrane</keyword>
<dbReference type="PROSITE" id="PS50026">
    <property type="entry name" value="EGF_3"/>
    <property type="match status" value="1"/>
</dbReference>
<feature type="transmembrane region" description="Helical" evidence="3">
    <location>
        <begin position="2667"/>
        <end position="2688"/>
    </location>
</feature>
<feature type="compositionally biased region" description="Acidic residues" evidence="2">
    <location>
        <begin position="2757"/>
        <end position="2769"/>
    </location>
</feature>
<dbReference type="PROSITE" id="PS00022">
    <property type="entry name" value="EGF_1"/>
    <property type="match status" value="1"/>
</dbReference>
<comment type="caution">
    <text evidence="1">Lacks conserved residue(s) required for the propagation of feature annotation.</text>
</comment>
<feature type="disulfide bond" evidence="1">
    <location>
        <begin position="2624"/>
        <end position="2633"/>
    </location>
</feature>
<evidence type="ECO:0000256" key="2">
    <source>
        <dbReference type="SAM" id="MobiDB-lite"/>
    </source>
</evidence>
<gene>
    <name evidence="6" type="primary">LOC106166509</name>
</gene>